<dbReference type="SUPFAM" id="SSF52047">
    <property type="entry name" value="RNI-like"/>
    <property type="match status" value="1"/>
</dbReference>
<dbReference type="InterPro" id="IPR006566">
    <property type="entry name" value="FBD"/>
</dbReference>
<protein>
    <submittedName>
        <fullName evidence="4">F-box protein</fullName>
    </submittedName>
</protein>
<dbReference type="Gene3D" id="1.20.1280.50">
    <property type="match status" value="1"/>
</dbReference>
<evidence type="ECO:0000259" key="1">
    <source>
        <dbReference type="Pfam" id="PF00646"/>
    </source>
</evidence>
<dbReference type="KEGG" id="qsa:O6P43_001134"/>
<evidence type="ECO:0000313" key="4">
    <source>
        <dbReference type="EMBL" id="KAJ7981940.1"/>
    </source>
</evidence>
<feature type="domain" description="F-box/LRR-repeat protein 15/At3g58940/PEG3-like LRR" evidence="3">
    <location>
        <begin position="130"/>
        <end position="291"/>
    </location>
</feature>
<proteinExistence type="predicted"/>
<evidence type="ECO:0000313" key="5">
    <source>
        <dbReference type="Proteomes" id="UP001163823"/>
    </source>
</evidence>
<organism evidence="4 5">
    <name type="scientific">Quillaja saponaria</name>
    <name type="common">Soap bark tree</name>
    <dbReference type="NCBI Taxonomy" id="32244"/>
    <lineage>
        <taxon>Eukaryota</taxon>
        <taxon>Viridiplantae</taxon>
        <taxon>Streptophyta</taxon>
        <taxon>Embryophyta</taxon>
        <taxon>Tracheophyta</taxon>
        <taxon>Spermatophyta</taxon>
        <taxon>Magnoliopsida</taxon>
        <taxon>eudicotyledons</taxon>
        <taxon>Gunneridae</taxon>
        <taxon>Pentapetalae</taxon>
        <taxon>rosids</taxon>
        <taxon>fabids</taxon>
        <taxon>Fabales</taxon>
        <taxon>Quillajaceae</taxon>
        <taxon>Quillaja</taxon>
    </lineage>
</organism>
<dbReference type="InterPro" id="IPR001810">
    <property type="entry name" value="F-box_dom"/>
</dbReference>
<dbReference type="Proteomes" id="UP001163823">
    <property type="component" value="Chromosome 1"/>
</dbReference>
<dbReference type="InterPro" id="IPR053781">
    <property type="entry name" value="F-box_AtFBL13-like"/>
</dbReference>
<dbReference type="InterPro" id="IPR032675">
    <property type="entry name" value="LRR_dom_sf"/>
</dbReference>
<evidence type="ECO:0000259" key="3">
    <source>
        <dbReference type="Pfam" id="PF24758"/>
    </source>
</evidence>
<accession>A0AAD7VNA0</accession>
<dbReference type="Pfam" id="PF00646">
    <property type="entry name" value="F-box"/>
    <property type="match status" value="1"/>
</dbReference>
<dbReference type="InterPro" id="IPR055411">
    <property type="entry name" value="LRR_FXL15/At3g58940/PEG3-like"/>
</dbReference>
<dbReference type="InterPro" id="IPR036047">
    <property type="entry name" value="F-box-like_dom_sf"/>
</dbReference>
<reference evidence="4 5" key="1">
    <citation type="journal article" date="2023" name="Science">
        <title>Elucidation of the pathway for biosynthesis of saponin adjuvants from the soapbark tree.</title>
        <authorList>
            <person name="Reed J."/>
            <person name="Orme A."/>
            <person name="El-Demerdash A."/>
            <person name="Owen C."/>
            <person name="Martin L.B.B."/>
            <person name="Misra R.C."/>
            <person name="Kikuchi S."/>
            <person name="Rejzek M."/>
            <person name="Martin A.C."/>
            <person name="Harkess A."/>
            <person name="Leebens-Mack J."/>
            <person name="Louveau T."/>
            <person name="Stephenson M.J."/>
            <person name="Osbourn A."/>
        </authorList>
    </citation>
    <scope>NUCLEOTIDE SEQUENCE [LARGE SCALE GENOMIC DNA]</scope>
    <source>
        <strain evidence="4">S10</strain>
    </source>
</reference>
<dbReference type="EMBL" id="JARAOO010000001">
    <property type="protein sequence ID" value="KAJ7981939.1"/>
    <property type="molecule type" value="Genomic_DNA"/>
</dbReference>
<dbReference type="PANTHER" id="PTHR34145">
    <property type="entry name" value="OS02G0105600 PROTEIN"/>
    <property type="match status" value="1"/>
</dbReference>
<keyword evidence="5" id="KW-1185">Reference proteome</keyword>
<dbReference type="EMBL" id="JARAOO010000001">
    <property type="protein sequence ID" value="KAJ7981940.1"/>
    <property type="molecule type" value="Genomic_DNA"/>
</dbReference>
<dbReference type="Pfam" id="PF24758">
    <property type="entry name" value="LRR_At5g56370"/>
    <property type="match status" value="1"/>
</dbReference>
<feature type="domain" description="FBD" evidence="2">
    <location>
        <begin position="396"/>
        <end position="437"/>
    </location>
</feature>
<dbReference type="Pfam" id="PF08387">
    <property type="entry name" value="FBD"/>
    <property type="match status" value="1"/>
</dbReference>
<dbReference type="InterPro" id="IPR053772">
    <property type="entry name" value="At1g61320/At1g61330-like"/>
</dbReference>
<feature type="domain" description="F-box" evidence="1">
    <location>
        <begin position="19"/>
        <end position="54"/>
    </location>
</feature>
<dbReference type="CDD" id="cd22160">
    <property type="entry name" value="F-box_AtFBL13-like"/>
    <property type="match status" value="1"/>
</dbReference>
<comment type="caution">
    <text evidence="4">The sequence shown here is derived from an EMBL/GenBank/DDBJ whole genome shotgun (WGS) entry which is preliminary data.</text>
</comment>
<name>A0AAD7VNA0_QUISA</name>
<dbReference type="Gene3D" id="3.80.10.10">
    <property type="entry name" value="Ribonuclease Inhibitor"/>
    <property type="match status" value="1"/>
</dbReference>
<dbReference type="SUPFAM" id="SSF81383">
    <property type="entry name" value="F-box domain"/>
    <property type="match status" value="1"/>
</dbReference>
<gene>
    <name evidence="4" type="ORF">O6P43_001134</name>
</gene>
<dbReference type="PANTHER" id="PTHR34145:SF28">
    <property type="entry name" value="F-BOX DOMAIN-CONTAINING PROTEIN"/>
    <property type="match status" value="1"/>
</dbReference>
<dbReference type="AlphaFoldDB" id="A0AAD7VNA0"/>
<evidence type="ECO:0000259" key="2">
    <source>
        <dbReference type="Pfam" id="PF08387"/>
    </source>
</evidence>
<sequence>MRRARKMTEIEIFNEADLISMLPDPILCFIISFLPMGDAVRTSILSKRWRPLWRYTSHLNLHPVLRLVRPAFRSVFACSDSVIQRMDYTETEKEVDKIVPNIIELLQKHCGNLTSCRISHFGDICESNLLEEWVKCLVEEKGVQELTLRCREFNSSITRVTGYDLVLNLPPRAFSRSLCTLELINYKLRCSSPFEACQILKNLKLQNVFLQDETLNEVLSNCTSLESLSMENCGSFKKVMIHNPNLKVLKLQHIEVEKIDICAENLTVLVLGFLACPVKGLVIDIPSLRVFHIYCSLGTKGSLKTKEILEHCSDLLRHEDTSHPNVFEKLFTLSIDLDLNNVREAMALSYVLRSCNYLRNLEIRGQVIKEKYDEYTGSEDCCLPYPKSKFWERRELCDCVTHKLKSVCIRGFEWKKQELEFVKYLITGATLMERLTIICASGCSSEIVTATRDLLSLPRASIAVSIEVKTGSKISKMRKIEV</sequence>